<evidence type="ECO:0000256" key="16">
    <source>
        <dbReference type="ARBA" id="ARBA00023160"/>
    </source>
</evidence>
<keyword evidence="12" id="KW-0809">Transit peptide</keyword>
<evidence type="ECO:0000256" key="4">
    <source>
        <dbReference type="ARBA" id="ARBA00008749"/>
    </source>
</evidence>
<keyword evidence="16" id="KW-0275">Fatty acid biosynthesis</keyword>
<evidence type="ECO:0000256" key="17">
    <source>
        <dbReference type="ARBA" id="ARBA00047803"/>
    </source>
</evidence>
<feature type="binding site" evidence="18">
    <location>
        <position position="170"/>
    </location>
    <ligand>
        <name>Fe cation</name>
        <dbReference type="ChEBI" id="CHEBI:24875"/>
        <label>1</label>
    </ligand>
</feature>
<evidence type="ECO:0000313" key="20">
    <source>
        <dbReference type="Proteomes" id="UP001140949"/>
    </source>
</evidence>
<keyword evidence="7" id="KW-0444">Lipid biosynthesis</keyword>
<reference evidence="19" key="1">
    <citation type="journal article" date="2023" name="GigaByte">
        <title>Genome assembly of the bearded iris, Iris pallida Lam.</title>
        <authorList>
            <person name="Bruccoleri R.E."/>
            <person name="Oakeley E.J."/>
            <person name="Faust A.M.E."/>
            <person name="Altorfer M."/>
            <person name="Dessus-Babus S."/>
            <person name="Burckhardt D."/>
            <person name="Oertli M."/>
            <person name="Naumann U."/>
            <person name="Petersen F."/>
            <person name="Wong J."/>
        </authorList>
    </citation>
    <scope>NUCLEOTIDE SEQUENCE</scope>
    <source>
        <strain evidence="19">GSM-AAB239-AS_SAM_17_03QT</strain>
    </source>
</reference>
<keyword evidence="20" id="KW-1185">Reference proteome</keyword>
<evidence type="ECO:0000256" key="12">
    <source>
        <dbReference type="ARBA" id="ARBA00022946"/>
    </source>
</evidence>
<name>A0AAX6GRT4_IRIPA</name>
<feature type="binding site" evidence="18">
    <location>
        <position position="253"/>
    </location>
    <ligand>
        <name>Fe cation</name>
        <dbReference type="ChEBI" id="CHEBI:24875"/>
        <label>2</label>
    </ligand>
</feature>
<comment type="cofactor">
    <cofactor evidence="1">
        <name>Fe(2+)</name>
        <dbReference type="ChEBI" id="CHEBI:29033"/>
    </cofactor>
</comment>
<comment type="subcellular location">
    <subcellularLocation>
        <location evidence="2">Plastid</location>
        <location evidence="2">Chloroplast stroma</location>
    </subcellularLocation>
</comment>
<dbReference type="EC" id="1.14.19.11" evidence="6"/>
<evidence type="ECO:0000256" key="10">
    <source>
        <dbReference type="ARBA" id="ARBA00022723"/>
    </source>
</evidence>
<feature type="binding site" evidence="18">
    <location>
        <position position="167"/>
    </location>
    <ligand>
        <name>Fe cation</name>
        <dbReference type="ChEBI" id="CHEBI:24875"/>
        <label>2</label>
    </ligand>
</feature>
<feature type="binding site" evidence="18">
    <location>
        <position position="129"/>
    </location>
    <ligand>
        <name>Fe cation</name>
        <dbReference type="ChEBI" id="CHEBI:24875"/>
        <label>1</label>
    </ligand>
</feature>
<evidence type="ECO:0000256" key="3">
    <source>
        <dbReference type="ARBA" id="ARBA00004872"/>
    </source>
</evidence>
<evidence type="ECO:0000256" key="11">
    <source>
        <dbReference type="ARBA" id="ARBA00022832"/>
    </source>
</evidence>
<evidence type="ECO:0000256" key="2">
    <source>
        <dbReference type="ARBA" id="ARBA00004470"/>
    </source>
</evidence>
<evidence type="ECO:0000256" key="9">
    <source>
        <dbReference type="ARBA" id="ARBA00022640"/>
    </source>
</evidence>
<comment type="similarity">
    <text evidence="4">Belongs to the fatty acid desaturase type 2 family.</text>
</comment>
<dbReference type="InterPro" id="IPR009078">
    <property type="entry name" value="Ferritin-like_SF"/>
</dbReference>
<evidence type="ECO:0000256" key="5">
    <source>
        <dbReference type="ARBA" id="ARBA00011738"/>
    </source>
</evidence>
<dbReference type="Pfam" id="PF03405">
    <property type="entry name" value="FA_desaturase_2"/>
    <property type="match status" value="1"/>
</dbReference>
<dbReference type="InterPro" id="IPR005067">
    <property type="entry name" value="Fatty_acid_desaturase-2"/>
</dbReference>
<evidence type="ECO:0000256" key="8">
    <source>
        <dbReference type="ARBA" id="ARBA00022528"/>
    </source>
</evidence>
<keyword evidence="9" id="KW-0934">Plastid</keyword>
<evidence type="ECO:0000256" key="7">
    <source>
        <dbReference type="ARBA" id="ARBA00022516"/>
    </source>
</evidence>
<keyword evidence="11" id="KW-0276">Fatty acid metabolism</keyword>
<dbReference type="GO" id="GO:0006633">
    <property type="term" value="P:fatty acid biosynthetic process"/>
    <property type="evidence" value="ECO:0007669"/>
    <property type="project" value="UniProtKB-KW"/>
</dbReference>
<dbReference type="PIRSF" id="PIRSF000346">
    <property type="entry name" value="Dlt9_acylACP_des"/>
    <property type="match status" value="1"/>
</dbReference>
<evidence type="ECO:0000256" key="15">
    <source>
        <dbReference type="ARBA" id="ARBA00023098"/>
    </source>
</evidence>
<evidence type="ECO:0000256" key="1">
    <source>
        <dbReference type="ARBA" id="ARBA00001954"/>
    </source>
</evidence>
<dbReference type="CDD" id="cd01050">
    <property type="entry name" value="Acyl_ACP_Desat"/>
    <property type="match status" value="1"/>
</dbReference>
<comment type="subunit">
    <text evidence="5">Homodimer.</text>
</comment>
<feature type="binding site" evidence="18">
    <location>
        <position position="256"/>
    </location>
    <ligand>
        <name>Fe cation</name>
        <dbReference type="ChEBI" id="CHEBI:24875"/>
        <label>2</label>
    </ligand>
</feature>
<dbReference type="Proteomes" id="UP001140949">
    <property type="component" value="Unassembled WGS sequence"/>
</dbReference>
<dbReference type="SUPFAM" id="SSF47240">
    <property type="entry name" value="Ferritin-like"/>
    <property type="match status" value="1"/>
</dbReference>
<reference evidence="19" key="2">
    <citation type="submission" date="2023-04" db="EMBL/GenBank/DDBJ databases">
        <authorList>
            <person name="Bruccoleri R.E."/>
            <person name="Oakeley E.J."/>
            <person name="Faust A.-M."/>
            <person name="Dessus-Babus S."/>
            <person name="Altorfer M."/>
            <person name="Burckhardt D."/>
            <person name="Oertli M."/>
            <person name="Naumann U."/>
            <person name="Petersen F."/>
            <person name="Wong J."/>
        </authorList>
    </citation>
    <scope>NUCLEOTIDE SEQUENCE</scope>
    <source>
        <strain evidence="19">GSM-AAB239-AS_SAM_17_03QT</strain>
        <tissue evidence="19">Leaf</tissue>
    </source>
</reference>
<evidence type="ECO:0000313" key="19">
    <source>
        <dbReference type="EMBL" id="KAJ6831027.1"/>
    </source>
</evidence>
<dbReference type="Gene3D" id="1.10.620.20">
    <property type="entry name" value="Ribonucleotide Reductase, subunit A"/>
    <property type="match status" value="1"/>
</dbReference>
<comment type="pathway">
    <text evidence="3">Lipid metabolism; fatty acid metabolism.</text>
</comment>
<evidence type="ECO:0000256" key="6">
    <source>
        <dbReference type="ARBA" id="ARBA00012015"/>
    </source>
</evidence>
<keyword evidence="8" id="KW-0150">Chloroplast</keyword>
<comment type="catalytic activity">
    <reaction evidence="17">
        <text>hexadecanoyl-[ACP] + 2 reduced [2Fe-2S]-[ferredoxin] + O2 + 2 H(+) = (4Z)-hexadecenoyl-[ACP] + 2 oxidized [2Fe-2S]-[ferredoxin] + 2 H2O</text>
        <dbReference type="Rhea" id="RHEA:38043"/>
        <dbReference type="Rhea" id="RHEA-COMP:9652"/>
        <dbReference type="Rhea" id="RHEA-COMP:10000"/>
        <dbReference type="Rhea" id="RHEA-COMP:10001"/>
        <dbReference type="Rhea" id="RHEA-COMP:11488"/>
        <dbReference type="ChEBI" id="CHEBI:15377"/>
        <dbReference type="ChEBI" id="CHEBI:15378"/>
        <dbReference type="ChEBI" id="CHEBI:15379"/>
        <dbReference type="ChEBI" id="CHEBI:33737"/>
        <dbReference type="ChEBI" id="CHEBI:33738"/>
        <dbReference type="ChEBI" id="CHEBI:78483"/>
        <dbReference type="ChEBI" id="CHEBI:85919"/>
        <dbReference type="EC" id="1.14.19.11"/>
    </reaction>
</comment>
<keyword evidence="14 18" id="KW-0408">Iron</keyword>
<keyword evidence="15" id="KW-0443">Lipid metabolism</keyword>
<accession>A0AAX6GRT4</accession>
<dbReference type="InterPro" id="IPR012348">
    <property type="entry name" value="RNR-like"/>
</dbReference>
<evidence type="ECO:0000256" key="13">
    <source>
        <dbReference type="ARBA" id="ARBA00023002"/>
    </source>
</evidence>
<evidence type="ECO:0000256" key="18">
    <source>
        <dbReference type="PIRSR" id="PIRSR000346-1"/>
    </source>
</evidence>
<organism evidence="19 20">
    <name type="scientific">Iris pallida</name>
    <name type="common">Sweet iris</name>
    <dbReference type="NCBI Taxonomy" id="29817"/>
    <lineage>
        <taxon>Eukaryota</taxon>
        <taxon>Viridiplantae</taxon>
        <taxon>Streptophyta</taxon>
        <taxon>Embryophyta</taxon>
        <taxon>Tracheophyta</taxon>
        <taxon>Spermatophyta</taxon>
        <taxon>Magnoliopsida</taxon>
        <taxon>Liliopsida</taxon>
        <taxon>Asparagales</taxon>
        <taxon>Iridaceae</taxon>
        <taxon>Iridoideae</taxon>
        <taxon>Irideae</taxon>
        <taxon>Iris</taxon>
    </lineage>
</organism>
<dbReference type="EMBL" id="JANAVB010017088">
    <property type="protein sequence ID" value="KAJ6831027.1"/>
    <property type="molecule type" value="Genomic_DNA"/>
</dbReference>
<proteinExistence type="inferred from homology"/>
<dbReference type="FunFam" id="1.10.620.20:FF:000002">
    <property type="entry name" value="Stearoyl-[acyl-carrier-protein] 9-desaturase, chloroplastic"/>
    <property type="match status" value="1"/>
</dbReference>
<feature type="binding site" evidence="18">
    <location>
        <position position="167"/>
    </location>
    <ligand>
        <name>Fe cation</name>
        <dbReference type="ChEBI" id="CHEBI:24875"/>
        <label>1</label>
    </ligand>
</feature>
<feature type="binding site" evidence="18">
    <location>
        <position position="220"/>
    </location>
    <ligand>
        <name>Fe cation</name>
        <dbReference type="ChEBI" id="CHEBI:24875"/>
        <label>2</label>
    </ligand>
</feature>
<gene>
    <name evidence="19" type="ORF">M6B38_351565</name>
</gene>
<dbReference type="GO" id="GO:0009570">
    <property type="term" value="C:chloroplast stroma"/>
    <property type="evidence" value="ECO:0007669"/>
    <property type="project" value="UniProtKB-SubCell"/>
</dbReference>
<protein>
    <recommendedName>
        <fullName evidence="6">acyl-[acyl-carrier-protein] 4-desaturase</fullName>
        <ecNumber evidence="6">1.14.19.11</ecNumber>
    </recommendedName>
</protein>
<dbReference type="PANTHER" id="PTHR31155:SF9">
    <property type="entry name" value="STEAROYL-[ACYL-CARRIER-PROTEIN] 9-DESATURASE 7, CHLOROPLASTIC"/>
    <property type="match status" value="1"/>
</dbReference>
<sequence>MALQLSFSSHSCLHANVIAGCNGSKPSSSKFVMALTLPSSKARGVENRIRWKQMTPEKLELFKSLEGWAEENVLTFLKPVEESWQPQDLLPDAASPDERFLARITEIRERAAGIPDEYYVCLVGNMITEEALPTYQTVFNTFDGIADESGMSPSPWARWTRSWSAEENRHGDLLNKYLYLSGRLDMRQIEKTIQYLIAAGMNIGTDNNPYCGLIYTSFQERATFISHGNTARHAKGHGDLALAKICGLIAADEKRHEFAYTKVVEKLFEVDPDTTMLALADMMRRKIAMPAAFMFDGLDRELFPHYSAVAQNVGIYTTKDYADNVEFFVKRWDVGNITSGLSSRGGRRKSTSVGWLIGSGRWTRGRRRRTTPQLLSLLVGYSTGRLWFN</sequence>
<dbReference type="GO" id="GO:0046872">
    <property type="term" value="F:metal ion binding"/>
    <property type="evidence" value="ECO:0007669"/>
    <property type="project" value="UniProtKB-KW"/>
</dbReference>
<comment type="cofactor">
    <cofactor evidence="18">
        <name>Fe cation</name>
        <dbReference type="ChEBI" id="CHEBI:24875"/>
    </cofactor>
    <text evidence="18">Binds 2 iron ions per subunit.</text>
</comment>
<feature type="binding site" evidence="18">
    <location>
        <position position="253"/>
    </location>
    <ligand>
        <name>Fe cation</name>
        <dbReference type="ChEBI" id="CHEBI:24875"/>
        <label>1</label>
    </ligand>
</feature>
<evidence type="ECO:0000256" key="14">
    <source>
        <dbReference type="ARBA" id="ARBA00023004"/>
    </source>
</evidence>
<comment type="caution">
    <text evidence="19">The sequence shown here is derived from an EMBL/GenBank/DDBJ whole genome shotgun (WGS) entry which is preliminary data.</text>
</comment>
<keyword evidence="10 18" id="KW-0479">Metal-binding</keyword>
<dbReference type="GO" id="GO:0045300">
    <property type="term" value="F:stearoyl-[ACP] desaturase activity"/>
    <property type="evidence" value="ECO:0007669"/>
    <property type="project" value="InterPro"/>
</dbReference>
<dbReference type="AlphaFoldDB" id="A0AAX6GRT4"/>
<keyword evidence="13" id="KW-0560">Oxidoreductase</keyword>
<dbReference type="PANTHER" id="PTHR31155">
    <property type="entry name" value="ACYL- ACYL-CARRIER-PROTEIN DESATURASE-RELATED"/>
    <property type="match status" value="1"/>
</dbReference>